<accession>A0A9X2MX92</accession>
<proteinExistence type="predicted"/>
<feature type="region of interest" description="Disordered" evidence="1">
    <location>
        <begin position="1"/>
        <end position="60"/>
    </location>
</feature>
<gene>
    <name evidence="2" type="ORF">NQZ67_29605</name>
</gene>
<dbReference type="AlphaFoldDB" id="A0A9X2MX92"/>
<name>A0A9X2MX92_9BACL</name>
<evidence type="ECO:0000256" key="1">
    <source>
        <dbReference type="SAM" id="MobiDB-lite"/>
    </source>
</evidence>
<dbReference type="EMBL" id="JANIPJ010000042">
    <property type="protein sequence ID" value="MCR2808037.1"/>
    <property type="molecule type" value="Genomic_DNA"/>
</dbReference>
<keyword evidence="3" id="KW-1185">Reference proteome</keyword>
<protein>
    <submittedName>
        <fullName evidence="2">Uncharacterized protein</fullName>
    </submittedName>
</protein>
<organism evidence="2 3">
    <name type="scientific">Paenibacillus soyae</name>
    <dbReference type="NCBI Taxonomy" id="2969249"/>
    <lineage>
        <taxon>Bacteria</taxon>
        <taxon>Bacillati</taxon>
        <taxon>Bacillota</taxon>
        <taxon>Bacilli</taxon>
        <taxon>Bacillales</taxon>
        <taxon>Paenibacillaceae</taxon>
        <taxon>Paenibacillus</taxon>
    </lineage>
</organism>
<dbReference type="Proteomes" id="UP001141950">
    <property type="component" value="Unassembled WGS sequence"/>
</dbReference>
<comment type="caution">
    <text evidence="2">The sequence shown here is derived from an EMBL/GenBank/DDBJ whole genome shotgun (WGS) entry which is preliminary data.</text>
</comment>
<sequence>MSNNDNYNHNQHDHTDNNDQRLNSVHGGEFRNGRKSQIKNNNPNGDEVPNEFISTNEHRD</sequence>
<dbReference type="RefSeq" id="WP_257453079.1">
    <property type="nucleotide sequence ID" value="NZ_JANIPJ010000042.1"/>
</dbReference>
<evidence type="ECO:0000313" key="2">
    <source>
        <dbReference type="EMBL" id="MCR2808037.1"/>
    </source>
</evidence>
<feature type="compositionally biased region" description="Basic and acidic residues" evidence="1">
    <location>
        <begin position="10"/>
        <end position="19"/>
    </location>
</feature>
<evidence type="ECO:0000313" key="3">
    <source>
        <dbReference type="Proteomes" id="UP001141950"/>
    </source>
</evidence>
<reference evidence="2" key="1">
    <citation type="submission" date="2022-08" db="EMBL/GenBank/DDBJ databases">
        <title>The genomic sequence of strain Paenibacillus sp. SCIV0701.</title>
        <authorList>
            <person name="Zhao H."/>
        </authorList>
    </citation>
    <scope>NUCLEOTIDE SEQUENCE</scope>
    <source>
        <strain evidence="2">SCIV0701</strain>
    </source>
</reference>